<proteinExistence type="predicted"/>
<feature type="region of interest" description="Disordered" evidence="1">
    <location>
        <begin position="1"/>
        <end position="35"/>
    </location>
</feature>
<reference evidence="2 3" key="1">
    <citation type="submission" date="2020-10" db="EMBL/GenBank/DDBJ databases">
        <title>Genome of Yersinia pseudotuberculosis phages.</title>
        <authorList>
            <person name="Hammerl J.A."/>
            <person name="Hertwig S."/>
        </authorList>
    </citation>
    <scope>NUCLEOTIDE SEQUENCE [LARGE SCALE GENOMIC DNA]</scope>
</reference>
<name>A0AAE7P3R2_9CAUD</name>
<evidence type="ECO:0000313" key="2">
    <source>
        <dbReference type="EMBL" id="QQO91030.1"/>
    </source>
</evidence>
<dbReference type="Proteomes" id="UP000827765">
    <property type="component" value="Segment"/>
</dbReference>
<keyword evidence="3" id="KW-1185">Reference proteome</keyword>
<protein>
    <submittedName>
        <fullName evidence="2">Uncharacterized protein</fullName>
    </submittedName>
</protein>
<feature type="compositionally biased region" description="Basic and acidic residues" evidence="1">
    <location>
        <begin position="9"/>
        <end position="20"/>
    </location>
</feature>
<sequence length="35" mass="3752">MPQAAGAPRKSDKQGLEWHNPHKTKPPATPTLGFG</sequence>
<accession>A0AAE7P3R2</accession>
<dbReference type="EMBL" id="MW147599">
    <property type="protein sequence ID" value="QQO91030.1"/>
    <property type="molecule type" value="Genomic_DNA"/>
</dbReference>
<evidence type="ECO:0000256" key="1">
    <source>
        <dbReference type="SAM" id="MobiDB-lite"/>
    </source>
</evidence>
<organism evidence="2 3">
    <name type="scientific">Yersinia phage PYps3T</name>
    <dbReference type="NCBI Taxonomy" id="2801357"/>
    <lineage>
        <taxon>Viruses</taxon>
        <taxon>Duplodnaviria</taxon>
        <taxon>Heunggongvirae</taxon>
        <taxon>Uroviricota</taxon>
        <taxon>Caudoviricetes</taxon>
        <taxon>Chaseviridae</taxon>
        <taxon>Cleopatravirinae</taxon>
        <taxon>Carltongylesvirus</taxon>
        <taxon>Carltongylesvirus PYps3T</taxon>
    </lineage>
</organism>
<gene>
    <name evidence="2" type="ORF">ORF028</name>
</gene>
<evidence type="ECO:0000313" key="3">
    <source>
        <dbReference type="Proteomes" id="UP000827765"/>
    </source>
</evidence>